<proteinExistence type="predicted"/>
<dbReference type="OrthoDB" id="3066242at2759"/>
<sequence>MPGTLIRILDAYFASNTSTTKQKLFTSINAHINKCPKTHLDKNEKANLKNVLKKFITRRHEALCRRYVTHLQNRQWDELKADIATFSNVTQRHMTRMRVYAPDPSSCVEVLARASANFGFSEPSDGYLTYFVDLEYPEVPDSVIAMSEFAAKAKMVSYFKLMDAARKREAAWALLLELSLFSLSSKSDPSEVKTRDDGTDIINSTFLTGRADMAIVTFKAPDAPTAIVKHATHRRAILNMCKLPSPKAYIGVKRPPSQLLLLKYPHIQPHLLLCGKRQKDIA</sequence>
<keyword evidence="2" id="KW-1185">Reference proteome</keyword>
<gene>
    <name evidence="1" type="ORF">P691DRAFT_508801</name>
</gene>
<evidence type="ECO:0000313" key="2">
    <source>
        <dbReference type="Proteomes" id="UP000807342"/>
    </source>
</evidence>
<dbReference type="EMBL" id="MU151115">
    <property type="protein sequence ID" value="KAF9450008.1"/>
    <property type="molecule type" value="Genomic_DNA"/>
</dbReference>
<evidence type="ECO:0000313" key="1">
    <source>
        <dbReference type="EMBL" id="KAF9450008.1"/>
    </source>
</evidence>
<protein>
    <submittedName>
        <fullName evidence="1">Uncharacterized protein</fullName>
    </submittedName>
</protein>
<dbReference type="AlphaFoldDB" id="A0A9P6C6B2"/>
<reference evidence="1" key="1">
    <citation type="submission" date="2020-11" db="EMBL/GenBank/DDBJ databases">
        <authorList>
            <consortium name="DOE Joint Genome Institute"/>
            <person name="Ahrendt S."/>
            <person name="Riley R."/>
            <person name="Andreopoulos W."/>
            <person name="Labutti K."/>
            <person name="Pangilinan J."/>
            <person name="Ruiz-Duenas F.J."/>
            <person name="Barrasa J.M."/>
            <person name="Sanchez-Garcia M."/>
            <person name="Camarero S."/>
            <person name="Miyauchi S."/>
            <person name="Serrano A."/>
            <person name="Linde D."/>
            <person name="Babiker R."/>
            <person name="Drula E."/>
            <person name="Ayuso-Fernandez I."/>
            <person name="Pacheco R."/>
            <person name="Padilla G."/>
            <person name="Ferreira P."/>
            <person name="Barriuso J."/>
            <person name="Kellner H."/>
            <person name="Castanera R."/>
            <person name="Alfaro M."/>
            <person name="Ramirez L."/>
            <person name="Pisabarro A.G."/>
            <person name="Kuo A."/>
            <person name="Tritt A."/>
            <person name="Lipzen A."/>
            <person name="He G."/>
            <person name="Yan M."/>
            <person name="Ng V."/>
            <person name="Cullen D."/>
            <person name="Martin F."/>
            <person name="Rosso M.-N."/>
            <person name="Henrissat B."/>
            <person name="Hibbett D."/>
            <person name="Martinez A.T."/>
            <person name="Grigoriev I.V."/>
        </authorList>
    </citation>
    <scope>NUCLEOTIDE SEQUENCE</scope>
    <source>
        <strain evidence="1">MF-IS2</strain>
    </source>
</reference>
<dbReference type="Proteomes" id="UP000807342">
    <property type="component" value="Unassembled WGS sequence"/>
</dbReference>
<organism evidence="1 2">
    <name type="scientific">Macrolepiota fuliginosa MF-IS2</name>
    <dbReference type="NCBI Taxonomy" id="1400762"/>
    <lineage>
        <taxon>Eukaryota</taxon>
        <taxon>Fungi</taxon>
        <taxon>Dikarya</taxon>
        <taxon>Basidiomycota</taxon>
        <taxon>Agaricomycotina</taxon>
        <taxon>Agaricomycetes</taxon>
        <taxon>Agaricomycetidae</taxon>
        <taxon>Agaricales</taxon>
        <taxon>Agaricineae</taxon>
        <taxon>Agaricaceae</taxon>
        <taxon>Macrolepiota</taxon>
    </lineage>
</organism>
<comment type="caution">
    <text evidence="1">The sequence shown here is derived from an EMBL/GenBank/DDBJ whole genome shotgun (WGS) entry which is preliminary data.</text>
</comment>
<name>A0A9P6C6B2_9AGAR</name>
<accession>A0A9P6C6B2</accession>